<dbReference type="AlphaFoldDB" id="A0A1I7D8Q5"/>
<organism evidence="1 2">
    <name type="scientific">Sedimentitalea nanhaiensis</name>
    <dbReference type="NCBI Taxonomy" id="999627"/>
    <lineage>
        <taxon>Bacteria</taxon>
        <taxon>Pseudomonadati</taxon>
        <taxon>Pseudomonadota</taxon>
        <taxon>Alphaproteobacteria</taxon>
        <taxon>Rhodobacterales</taxon>
        <taxon>Paracoccaceae</taxon>
        <taxon>Sedimentitalea</taxon>
    </lineage>
</organism>
<dbReference type="EMBL" id="FPAW01000024">
    <property type="protein sequence ID" value="SFU07995.1"/>
    <property type="molecule type" value="Genomic_DNA"/>
</dbReference>
<reference evidence="1 2" key="1">
    <citation type="submission" date="2016-10" db="EMBL/GenBank/DDBJ databases">
        <authorList>
            <person name="de Groot N.N."/>
        </authorList>
    </citation>
    <scope>NUCLEOTIDE SEQUENCE [LARGE SCALE GENOMIC DNA]</scope>
    <source>
        <strain evidence="1 2">CGMCC 1.10959</strain>
    </source>
</reference>
<name>A0A1I7D8Q5_9RHOB</name>
<dbReference type="Gene3D" id="2.60.200.60">
    <property type="match status" value="2"/>
</dbReference>
<dbReference type="Pfam" id="PF05488">
    <property type="entry name" value="PAAR_motif"/>
    <property type="match status" value="1"/>
</dbReference>
<dbReference type="Proteomes" id="UP000182466">
    <property type="component" value="Unassembled WGS sequence"/>
</dbReference>
<dbReference type="STRING" id="999627.SAMN05216236_12438"/>
<accession>A0A1I7D8Q5</accession>
<protein>
    <submittedName>
        <fullName evidence="1">Zn-binding Pro-Ala-Ala-Arg (PAAR) domain-containing protein, incolved in TypeVI secretion</fullName>
    </submittedName>
</protein>
<gene>
    <name evidence="1" type="ORF">SAMN05216236_12438</name>
</gene>
<dbReference type="OrthoDB" id="197187at2"/>
<evidence type="ECO:0000313" key="1">
    <source>
        <dbReference type="EMBL" id="SFU07995.1"/>
    </source>
</evidence>
<proteinExistence type="predicted"/>
<dbReference type="RefSeq" id="WP_027262182.1">
    <property type="nucleotide sequence ID" value="NZ_FPAW01000024.1"/>
</dbReference>
<keyword evidence="2" id="KW-1185">Reference proteome</keyword>
<dbReference type="InterPro" id="IPR008727">
    <property type="entry name" value="PAAR_motif"/>
</dbReference>
<sequence length="100" mass="9831">MTKPQARVGDNVLCAMFAPSPAGPVPGTSAIIPPCAPTVLVGNMPAARIGDLHPSGLGPHPNVMASATVIISNMPASRIGDSTGCGGAILKGEFTVLTGG</sequence>
<evidence type="ECO:0000313" key="2">
    <source>
        <dbReference type="Proteomes" id="UP000182466"/>
    </source>
</evidence>